<dbReference type="Pfam" id="PF00290">
    <property type="entry name" value="Trp_syntA"/>
    <property type="match status" value="1"/>
</dbReference>
<dbReference type="Gene3D" id="3.20.20.70">
    <property type="entry name" value="Aldolase class I"/>
    <property type="match status" value="1"/>
</dbReference>
<comment type="subunit">
    <text evidence="3 9">Tetramer of two alpha and two beta chains.</text>
</comment>
<dbReference type="InterPro" id="IPR018204">
    <property type="entry name" value="Trp_synthase_alpha_AS"/>
</dbReference>
<dbReference type="HAMAP" id="MF_00131">
    <property type="entry name" value="Trp_synth_alpha"/>
    <property type="match status" value="1"/>
</dbReference>
<dbReference type="PANTHER" id="PTHR43406">
    <property type="entry name" value="TRYPTOPHAN SYNTHASE, ALPHA CHAIN"/>
    <property type="match status" value="1"/>
</dbReference>
<dbReference type="Proteomes" id="UP000013523">
    <property type="component" value="Chromosome"/>
</dbReference>
<dbReference type="FunFam" id="3.20.20.70:FF:000037">
    <property type="entry name" value="Tryptophan synthase alpha chain"/>
    <property type="match status" value="1"/>
</dbReference>
<dbReference type="PROSITE" id="PS00167">
    <property type="entry name" value="TRP_SYNTHASE_ALPHA"/>
    <property type="match status" value="1"/>
</dbReference>
<evidence type="ECO:0000256" key="6">
    <source>
        <dbReference type="ARBA" id="ARBA00023141"/>
    </source>
</evidence>
<dbReference type="AlphaFoldDB" id="R4K6U0"/>
<name>R4K6U0_CLOPA</name>
<organism evidence="11 12">
    <name type="scientific">Clostridium pasteurianum BC1</name>
    <dbReference type="NCBI Taxonomy" id="86416"/>
    <lineage>
        <taxon>Bacteria</taxon>
        <taxon>Bacillati</taxon>
        <taxon>Bacillota</taxon>
        <taxon>Clostridia</taxon>
        <taxon>Eubacteriales</taxon>
        <taxon>Clostridiaceae</taxon>
        <taxon>Clostridium</taxon>
    </lineage>
</organism>
<dbReference type="HOGENOM" id="CLU_016734_0_0_9"/>
<evidence type="ECO:0000256" key="8">
    <source>
        <dbReference type="ARBA" id="ARBA00049047"/>
    </source>
</evidence>
<evidence type="ECO:0000313" key="11">
    <source>
        <dbReference type="EMBL" id="AGK98278.1"/>
    </source>
</evidence>
<keyword evidence="5 9" id="KW-0822">Tryptophan biosynthesis</keyword>
<dbReference type="InterPro" id="IPR013785">
    <property type="entry name" value="Aldolase_TIM"/>
</dbReference>
<evidence type="ECO:0000256" key="2">
    <source>
        <dbReference type="ARBA" id="ARBA00004733"/>
    </source>
</evidence>
<evidence type="ECO:0000256" key="7">
    <source>
        <dbReference type="ARBA" id="ARBA00023239"/>
    </source>
</evidence>
<evidence type="ECO:0000313" key="12">
    <source>
        <dbReference type="Proteomes" id="UP000013523"/>
    </source>
</evidence>
<protein>
    <recommendedName>
        <fullName evidence="9">Tryptophan synthase alpha chain</fullName>
        <ecNumber evidence="9">4.2.1.20</ecNumber>
    </recommendedName>
</protein>
<accession>R4K6U0</accession>
<reference evidence="11 12" key="1">
    <citation type="submission" date="2012-01" db="EMBL/GenBank/DDBJ databases">
        <title>Complete sequence of chromosome of Clostridium pasteurianum BC1.</title>
        <authorList>
            <consortium name="US DOE Joint Genome Institute"/>
            <person name="Lucas S."/>
            <person name="Han J."/>
            <person name="Lapidus A."/>
            <person name="Cheng J.-F."/>
            <person name="Goodwin L."/>
            <person name="Pitluck S."/>
            <person name="Peters L."/>
            <person name="Mikhailova N."/>
            <person name="Teshima H."/>
            <person name="Detter J.C."/>
            <person name="Han C."/>
            <person name="Tapia R."/>
            <person name="Land M."/>
            <person name="Hauser L."/>
            <person name="Kyrpides N."/>
            <person name="Ivanova N."/>
            <person name="Pagani I."/>
            <person name="Dunn J."/>
            <person name="Taghavi S."/>
            <person name="Francis A."/>
            <person name="van der Lelie D."/>
            <person name="Woyke T."/>
        </authorList>
    </citation>
    <scope>NUCLEOTIDE SEQUENCE [LARGE SCALE GENOMIC DNA]</scope>
    <source>
        <strain evidence="11 12">BC1</strain>
    </source>
</reference>
<keyword evidence="6 9" id="KW-0057">Aromatic amino acid biosynthesis</keyword>
<sequence>MNRIEAKFNELKDKNEKAMIPFVTAGDPDLETTIELVNAMEKAGADIIELGVPYSDPLADGPTIQASSQRSLKNGTTIAKIMDTVKKIRLSTEVPLVYLVYYNSVFNYGIERFIKDCNEVGIDGVIIPDLPIEERKDILTLGDKYNVALIPLIAPTSKERIKNIVKNASGFIYCVSTNGVTGARNEIKTDLNEYMSTVAQYAEIPKALGFGISSAKMAKELKAYCDGIIIGSAIVKKVAEAKGKDETIKNVMDFVKEVKSVLKNN</sequence>
<evidence type="ECO:0000256" key="10">
    <source>
        <dbReference type="RuleBase" id="RU003662"/>
    </source>
</evidence>
<dbReference type="SUPFAM" id="SSF51366">
    <property type="entry name" value="Ribulose-phoshate binding barrel"/>
    <property type="match status" value="1"/>
</dbReference>
<feature type="active site" description="Proton acceptor" evidence="9">
    <location>
        <position position="60"/>
    </location>
</feature>
<dbReference type="EMBL" id="CP003261">
    <property type="protein sequence ID" value="AGK98278.1"/>
    <property type="molecule type" value="Genomic_DNA"/>
</dbReference>
<comment type="function">
    <text evidence="1 9">The alpha subunit is responsible for the aldol cleavage of indoleglycerol phosphate to indole and glyceraldehyde 3-phosphate.</text>
</comment>
<dbReference type="STRING" id="86416.Clopa_3488"/>
<evidence type="ECO:0000256" key="9">
    <source>
        <dbReference type="HAMAP-Rule" id="MF_00131"/>
    </source>
</evidence>
<keyword evidence="7 9" id="KW-0456">Lyase</keyword>
<evidence type="ECO:0000256" key="1">
    <source>
        <dbReference type="ARBA" id="ARBA00003365"/>
    </source>
</evidence>
<comment type="similarity">
    <text evidence="9 10">Belongs to the TrpA family.</text>
</comment>
<dbReference type="NCBIfam" id="TIGR00262">
    <property type="entry name" value="trpA"/>
    <property type="match status" value="1"/>
</dbReference>
<dbReference type="PATRIC" id="fig|86416.3.peg.3483"/>
<dbReference type="OrthoDB" id="9804578at2"/>
<dbReference type="UniPathway" id="UPA00035">
    <property type="reaction ID" value="UER00044"/>
</dbReference>
<dbReference type="InterPro" id="IPR011060">
    <property type="entry name" value="RibuloseP-bd_barrel"/>
</dbReference>
<evidence type="ECO:0000256" key="3">
    <source>
        <dbReference type="ARBA" id="ARBA00011270"/>
    </source>
</evidence>
<evidence type="ECO:0000256" key="5">
    <source>
        <dbReference type="ARBA" id="ARBA00022822"/>
    </source>
</evidence>
<dbReference type="InterPro" id="IPR002028">
    <property type="entry name" value="Trp_synthase_suA"/>
</dbReference>
<dbReference type="GO" id="GO:0004834">
    <property type="term" value="F:tryptophan synthase activity"/>
    <property type="evidence" value="ECO:0007669"/>
    <property type="project" value="UniProtKB-UniRule"/>
</dbReference>
<dbReference type="PANTHER" id="PTHR43406:SF1">
    <property type="entry name" value="TRYPTOPHAN SYNTHASE ALPHA CHAIN, CHLOROPLASTIC"/>
    <property type="match status" value="1"/>
</dbReference>
<evidence type="ECO:0000256" key="4">
    <source>
        <dbReference type="ARBA" id="ARBA00022605"/>
    </source>
</evidence>
<comment type="catalytic activity">
    <reaction evidence="8 9">
        <text>(1S,2R)-1-C-(indol-3-yl)glycerol 3-phosphate + L-serine = D-glyceraldehyde 3-phosphate + L-tryptophan + H2O</text>
        <dbReference type="Rhea" id="RHEA:10532"/>
        <dbReference type="ChEBI" id="CHEBI:15377"/>
        <dbReference type="ChEBI" id="CHEBI:33384"/>
        <dbReference type="ChEBI" id="CHEBI:57912"/>
        <dbReference type="ChEBI" id="CHEBI:58866"/>
        <dbReference type="ChEBI" id="CHEBI:59776"/>
        <dbReference type="EC" id="4.2.1.20"/>
    </reaction>
</comment>
<dbReference type="GO" id="GO:0005829">
    <property type="term" value="C:cytosol"/>
    <property type="evidence" value="ECO:0007669"/>
    <property type="project" value="TreeGrafter"/>
</dbReference>
<dbReference type="RefSeq" id="WP_015616562.1">
    <property type="nucleotide sequence ID" value="NC_021182.1"/>
</dbReference>
<dbReference type="eggNOG" id="COG0159">
    <property type="taxonomic scope" value="Bacteria"/>
</dbReference>
<dbReference type="EC" id="4.2.1.20" evidence="9"/>
<feature type="active site" description="Proton acceptor" evidence="9">
    <location>
        <position position="49"/>
    </location>
</feature>
<keyword evidence="12" id="KW-1185">Reference proteome</keyword>
<dbReference type="KEGG" id="cpas:Clopa_3488"/>
<keyword evidence="4 9" id="KW-0028">Amino-acid biosynthesis</keyword>
<comment type="pathway">
    <text evidence="2 9">Amino-acid biosynthesis; L-tryptophan biosynthesis; L-tryptophan from chorismate: step 5/5.</text>
</comment>
<proteinExistence type="inferred from homology"/>
<gene>
    <name evidence="9" type="primary">trpA</name>
    <name evidence="11" type="ORF">Clopa_3488</name>
</gene>
<dbReference type="CDD" id="cd04724">
    <property type="entry name" value="Tryptophan_synthase_alpha"/>
    <property type="match status" value="1"/>
</dbReference>